<dbReference type="AlphaFoldDB" id="A0A6J6KUX8"/>
<organism evidence="2">
    <name type="scientific">freshwater metagenome</name>
    <dbReference type="NCBI Taxonomy" id="449393"/>
    <lineage>
        <taxon>unclassified sequences</taxon>
        <taxon>metagenomes</taxon>
        <taxon>ecological metagenomes</taxon>
    </lineage>
</organism>
<evidence type="ECO:0000256" key="1">
    <source>
        <dbReference type="SAM" id="MobiDB-lite"/>
    </source>
</evidence>
<reference evidence="2" key="1">
    <citation type="submission" date="2020-05" db="EMBL/GenBank/DDBJ databases">
        <authorList>
            <person name="Chiriac C."/>
            <person name="Salcher M."/>
            <person name="Ghai R."/>
            <person name="Kavagutti S V."/>
        </authorList>
    </citation>
    <scope>NUCLEOTIDE SEQUENCE</scope>
</reference>
<dbReference type="EMBL" id="CAFBOR010000126">
    <property type="protein sequence ID" value="CAB4991253.1"/>
    <property type="molecule type" value="Genomic_DNA"/>
</dbReference>
<protein>
    <submittedName>
        <fullName evidence="2">Unannotated protein</fullName>
    </submittedName>
</protein>
<feature type="region of interest" description="Disordered" evidence="1">
    <location>
        <begin position="38"/>
        <end position="68"/>
    </location>
</feature>
<evidence type="ECO:0000313" key="2">
    <source>
        <dbReference type="EMBL" id="CAB4653136.1"/>
    </source>
</evidence>
<accession>A0A6J6KUX8</accession>
<proteinExistence type="predicted"/>
<sequence length="178" mass="18684">MGELNLVESPRAPQKKFGLPLPISVVSLKHYTTMSIWTPAGEHTPEPESDSPTQNGLESSAAPGGFDEEPMTEAEMAEMREMLAEVVATPVVAFLAQHAAQIHELALVHLSTASERGHVAISQAELAIDALGGIVEALGDRLGAASVPLREALAQVRVAFVQIAGEVEAQSAADAENS</sequence>
<dbReference type="EMBL" id="CAEZWM010000046">
    <property type="protein sequence ID" value="CAB4653136.1"/>
    <property type="molecule type" value="Genomic_DNA"/>
</dbReference>
<name>A0A6J6KUX8_9ZZZZ</name>
<gene>
    <name evidence="2" type="ORF">UFOPK2242_00527</name>
    <name evidence="3" type="ORF">UFOPK3974_00939</name>
</gene>
<evidence type="ECO:0000313" key="3">
    <source>
        <dbReference type="EMBL" id="CAB4991253.1"/>
    </source>
</evidence>